<dbReference type="InterPro" id="IPR050229">
    <property type="entry name" value="GlpE_sulfurtransferase"/>
</dbReference>
<dbReference type="PANTHER" id="PTHR43031:SF1">
    <property type="entry name" value="PYRIDINE NUCLEOTIDE-DISULPHIDE OXIDOREDUCTASE"/>
    <property type="match status" value="1"/>
</dbReference>
<accession>A0A7C9P2M3</accession>
<evidence type="ECO:0000259" key="2">
    <source>
        <dbReference type="PROSITE" id="PS50206"/>
    </source>
</evidence>
<dbReference type="EMBL" id="JAAFGW010000025">
    <property type="protein sequence ID" value="NDP47346.1"/>
    <property type="molecule type" value="Genomic_DNA"/>
</dbReference>
<sequence length="134" mass="14905">MWARLFGAALLALTLGGCAEPPYTNVDNTELKALMEKGVPLYDVRRADEWRQTKVVEGSRTLTYVDASGRPNPEFLPRFTAEVGKNDPVVLICRTGNRTDALARELIAMGYTQVYNVRHGITRWIGDGHPVTTN</sequence>
<dbReference type="Proteomes" id="UP000483432">
    <property type="component" value="Unassembled WGS sequence"/>
</dbReference>
<name>A0A7C9P2M3_9PROT</name>
<keyword evidence="3" id="KW-0808">Transferase</keyword>
<proteinExistence type="predicted"/>
<dbReference type="Pfam" id="PF00581">
    <property type="entry name" value="Rhodanese"/>
    <property type="match status" value="1"/>
</dbReference>
<keyword evidence="1" id="KW-0732">Signal</keyword>
<feature type="chain" id="PRO_5028991906" evidence="1">
    <location>
        <begin position="20"/>
        <end position="134"/>
    </location>
</feature>
<dbReference type="PROSITE" id="PS50206">
    <property type="entry name" value="RHODANESE_3"/>
    <property type="match status" value="1"/>
</dbReference>
<dbReference type="SMART" id="SM00450">
    <property type="entry name" value="RHOD"/>
    <property type="match status" value="1"/>
</dbReference>
<dbReference type="PANTHER" id="PTHR43031">
    <property type="entry name" value="FAD-DEPENDENT OXIDOREDUCTASE"/>
    <property type="match status" value="1"/>
</dbReference>
<feature type="signal peptide" evidence="1">
    <location>
        <begin position="1"/>
        <end position="19"/>
    </location>
</feature>
<protein>
    <submittedName>
        <fullName evidence="3">Sulfurtransferase</fullName>
    </submittedName>
</protein>
<dbReference type="PROSITE" id="PS51257">
    <property type="entry name" value="PROKAR_LIPOPROTEIN"/>
    <property type="match status" value="1"/>
</dbReference>
<organism evidence="3 4">
    <name type="scientific">Sulfuriferula multivorans</name>
    <dbReference type="NCBI Taxonomy" id="1559896"/>
    <lineage>
        <taxon>Bacteria</taxon>
        <taxon>Pseudomonadati</taxon>
        <taxon>Pseudomonadota</taxon>
        <taxon>Betaproteobacteria</taxon>
        <taxon>Nitrosomonadales</taxon>
        <taxon>Sulfuricellaceae</taxon>
        <taxon>Sulfuriferula</taxon>
    </lineage>
</organism>
<dbReference type="AlphaFoldDB" id="A0A7C9P2M3"/>
<evidence type="ECO:0000313" key="4">
    <source>
        <dbReference type="Proteomes" id="UP000483432"/>
    </source>
</evidence>
<dbReference type="InterPro" id="IPR001763">
    <property type="entry name" value="Rhodanese-like_dom"/>
</dbReference>
<dbReference type="InterPro" id="IPR036873">
    <property type="entry name" value="Rhodanese-like_dom_sf"/>
</dbReference>
<reference evidence="3 4" key="1">
    <citation type="submission" date="2019-09" db="EMBL/GenBank/DDBJ databases">
        <title>H2 Metabolism Revealed by Metagenomic Analysis in Subglacial Sediment of East Antarctica.</title>
        <authorList>
            <person name="Yang Z."/>
            <person name="Zhang Y."/>
            <person name="Lv Y."/>
            <person name="Yan W."/>
            <person name="Xiao X."/>
            <person name="Sun B."/>
            <person name="Ma H."/>
        </authorList>
    </citation>
    <scope>NUCLEOTIDE SEQUENCE [LARGE SCALE GENOMIC DNA]</scope>
    <source>
        <strain evidence="3">Bin2_2</strain>
    </source>
</reference>
<dbReference type="GO" id="GO:0016740">
    <property type="term" value="F:transferase activity"/>
    <property type="evidence" value="ECO:0007669"/>
    <property type="project" value="UniProtKB-KW"/>
</dbReference>
<gene>
    <name evidence="3" type="ORF">GZ085_02945</name>
</gene>
<feature type="domain" description="Rhodanese" evidence="2">
    <location>
        <begin position="35"/>
        <end position="133"/>
    </location>
</feature>
<evidence type="ECO:0000256" key="1">
    <source>
        <dbReference type="SAM" id="SignalP"/>
    </source>
</evidence>
<evidence type="ECO:0000313" key="3">
    <source>
        <dbReference type="EMBL" id="NDP47346.1"/>
    </source>
</evidence>
<comment type="caution">
    <text evidence="3">The sequence shown here is derived from an EMBL/GenBank/DDBJ whole genome shotgun (WGS) entry which is preliminary data.</text>
</comment>
<dbReference type="Gene3D" id="3.40.250.10">
    <property type="entry name" value="Rhodanese-like domain"/>
    <property type="match status" value="1"/>
</dbReference>
<dbReference type="SUPFAM" id="SSF52821">
    <property type="entry name" value="Rhodanese/Cell cycle control phosphatase"/>
    <property type="match status" value="1"/>
</dbReference>